<dbReference type="STRING" id="699431.SY89_00331"/>
<gene>
    <name evidence="1" type="ORF">SY89_00331</name>
</gene>
<comment type="caution">
    <text evidence="1">The sequence shown here is derived from an EMBL/GenBank/DDBJ whole genome shotgun (WGS) entry which is preliminary data.</text>
</comment>
<dbReference type="InterPro" id="IPR055517">
    <property type="entry name" value="DUF7091"/>
</dbReference>
<organism evidence="1 2">
    <name type="scientific">Halolamina pelagica</name>
    <dbReference type="NCBI Taxonomy" id="699431"/>
    <lineage>
        <taxon>Archaea</taxon>
        <taxon>Methanobacteriati</taxon>
        <taxon>Methanobacteriota</taxon>
        <taxon>Stenosarchaea group</taxon>
        <taxon>Halobacteria</taxon>
        <taxon>Halobacteriales</taxon>
        <taxon>Haloferacaceae</taxon>
    </lineage>
</organism>
<evidence type="ECO:0000313" key="1">
    <source>
        <dbReference type="EMBL" id="KPN29617.1"/>
    </source>
</evidence>
<dbReference type="AlphaFoldDB" id="A0A0P7HSG7"/>
<dbReference type="RefSeq" id="WP_054582872.1">
    <property type="nucleotide sequence ID" value="NZ_LGUC01000001.1"/>
</dbReference>
<proteinExistence type="predicted"/>
<dbReference type="Pfam" id="PF23367">
    <property type="entry name" value="DUF7091"/>
    <property type="match status" value="1"/>
</dbReference>
<keyword evidence="2" id="KW-1185">Reference proteome</keyword>
<reference evidence="2" key="1">
    <citation type="submission" date="2013-11" db="EMBL/GenBank/DDBJ databases">
        <authorList>
            <person name="Hoang H.T."/>
            <person name="Killian M.L."/>
            <person name="Madson D.M."/>
            <person name="Arruda P.H.E."/>
            <person name="Sun D."/>
            <person name="Schwartz K.J."/>
            <person name="Yoon K."/>
        </authorList>
    </citation>
    <scope>NUCLEOTIDE SEQUENCE [LARGE SCALE GENOMIC DNA]</scope>
    <source>
        <strain evidence="2">CDK2</strain>
    </source>
</reference>
<name>A0A0P7HSG7_9EURY</name>
<evidence type="ECO:0000313" key="2">
    <source>
        <dbReference type="Proteomes" id="UP000050535"/>
    </source>
</evidence>
<dbReference type="OrthoDB" id="213643at2157"/>
<dbReference type="EMBL" id="LGUC01000001">
    <property type="protein sequence ID" value="KPN29617.1"/>
    <property type="molecule type" value="Genomic_DNA"/>
</dbReference>
<protein>
    <submittedName>
        <fullName evidence="1">Uncharacterized protein</fullName>
    </submittedName>
</protein>
<sequence>MDDRLERFIRTKLRNAGKQFEEAREAYETGRAPAAFDLPTDEAGRAKLVCRRHADRRAVAVDAEGRPACFDADHPDCRGCAEDVREGVVETW</sequence>
<dbReference type="Proteomes" id="UP000050535">
    <property type="component" value="Unassembled WGS sequence"/>
</dbReference>
<accession>A0A0P7HSG7</accession>